<dbReference type="OrthoDB" id="6057762at2"/>
<dbReference type="RefSeq" id="WP_053822752.1">
    <property type="nucleotide sequence ID" value="NZ_CABPSC010000007.1"/>
</dbReference>
<dbReference type="GeneID" id="70691731"/>
<dbReference type="AlphaFoldDB" id="A0A5E4UQ99"/>
<keyword evidence="2" id="KW-1185">Reference proteome</keyword>
<dbReference type="EMBL" id="CABPSC010000007">
    <property type="protein sequence ID" value="VVE02221.1"/>
    <property type="molecule type" value="Genomic_DNA"/>
</dbReference>
<sequence length="141" mass="15323">MNSIRERILREVVARLSAAVAPVPVLRQPAVPVTRDASPALLLFAESDRITGYANHLVDRVLTLRLTVVARGDDAFDQADRAMVDAHSALMPDATLGGLALLLHEVDAEWDAEDADAGAVALPARYEIRYRTHAMDLTQKG</sequence>
<proteinExistence type="predicted"/>
<dbReference type="Proteomes" id="UP000367825">
    <property type="component" value="Unassembled WGS sequence"/>
</dbReference>
<organism evidence="1 2">
    <name type="scientific">Pandoraea nosoerga</name>
    <dbReference type="NCBI Taxonomy" id="2508296"/>
    <lineage>
        <taxon>Bacteria</taxon>
        <taxon>Pseudomonadati</taxon>
        <taxon>Pseudomonadota</taxon>
        <taxon>Betaproteobacteria</taxon>
        <taxon>Burkholderiales</taxon>
        <taxon>Burkholderiaceae</taxon>
        <taxon>Pandoraea</taxon>
    </lineage>
</organism>
<reference evidence="1 2" key="1">
    <citation type="submission" date="2019-08" db="EMBL/GenBank/DDBJ databases">
        <authorList>
            <person name="Peeters C."/>
        </authorList>
    </citation>
    <scope>NUCLEOTIDE SEQUENCE [LARGE SCALE GENOMIC DNA]</scope>
    <source>
        <strain evidence="1 2">LMG 31109</strain>
    </source>
</reference>
<name>A0A5E4UQ99_9BURK</name>
<evidence type="ECO:0000313" key="1">
    <source>
        <dbReference type="EMBL" id="VVE02221.1"/>
    </source>
</evidence>
<protein>
    <recommendedName>
        <fullName evidence="3">DUF3168 domain-containing protein</fullName>
    </recommendedName>
</protein>
<evidence type="ECO:0008006" key="3">
    <source>
        <dbReference type="Google" id="ProtNLM"/>
    </source>
</evidence>
<evidence type="ECO:0000313" key="2">
    <source>
        <dbReference type="Proteomes" id="UP000367825"/>
    </source>
</evidence>
<accession>A0A5E4UQ99</accession>
<gene>
    <name evidence="1" type="ORF">PNO31109_02179</name>
</gene>